<evidence type="ECO:0000313" key="3">
    <source>
        <dbReference type="Proteomes" id="UP001155240"/>
    </source>
</evidence>
<evidence type="ECO:0000256" key="1">
    <source>
        <dbReference type="SAM" id="MobiDB-lite"/>
    </source>
</evidence>
<dbReference type="RefSeq" id="WP_251948576.1">
    <property type="nucleotide sequence ID" value="NZ_JAMRYM010000177.1"/>
</dbReference>
<protein>
    <submittedName>
        <fullName evidence="2">Uncharacterized protein</fullName>
    </submittedName>
</protein>
<feature type="compositionally biased region" description="Pro residues" evidence="1">
    <location>
        <begin position="423"/>
        <end position="449"/>
    </location>
</feature>
<organism evidence="2 3">
    <name type="scientific">Rathayibacter rubneri</name>
    <dbReference type="NCBI Taxonomy" id="2950106"/>
    <lineage>
        <taxon>Bacteria</taxon>
        <taxon>Bacillati</taxon>
        <taxon>Actinomycetota</taxon>
        <taxon>Actinomycetes</taxon>
        <taxon>Micrococcales</taxon>
        <taxon>Microbacteriaceae</taxon>
        <taxon>Rathayibacter</taxon>
    </lineage>
</organism>
<dbReference type="Proteomes" id="UP001155240">
    <property type="component" value="Unassembled WGS sequence"/>
</dbReference>
<evidence type="ECO:0000313" key="2">
    <source>
        <dbReference type="EMBL" id="MCM6764513.1"/>
    </source>
</evidence>
<name>A0A9X2E1C3_9MICO</name>
<reference evidence="2" key="1">
    <citation type="submission" date="2022-06" db="EMBL/GenBank/DDBJ databases">
        <title>Whole genome shotgun sequencing (WGS) of Rathayibacter sp. ZW T2_19, isolated from stored onions (Allium cepa).</title>
        <authorList>
            <person name="Stoll D.A."/>
            <person name="Huch M."/>
        </authorList>
    </citation>
    <scope>NUCLEOTIDE SEQUENCE</scope>
    <source>
        <strain evidence="2">ZW T2_19</strain>
    </source>
</reference>
<feature type="region of interest" description="Disordered" evidence="1">
    <location>
        <begin position="1"/>
        <end position="23"/>
    </location>
</feature>
<feature type="compositionally biased region" description="Polar residues" evidence="1">
    <location>
        <begin position="454"/>
        <end position="466"/>
    </location>
</feature>
<comment type="caution">
    <text evidence="2">The sequence shown here is derived from an EMBL/GenBank/DDBJ whole genome shotgun (WGS) entry which is preliminary data.</text>
</comment>
<feature type="region of interest" description="Disordered" evidence="1">
    <location>
        <begin position="419"/>
        <end position="486"/>
    </location>
</feature>
<dbReference type="EMBL" id="JAMRYM010000177">
    <property type="protein sequence ID" value="MCM6764513.1"/>
    <property type="molecule type" value="Genomic_DNA"/>
</dbReference>
<proteinExistence type="predicted"/>
<accession>A0A9X2E1C3</accession>
<dbReference type="AlphaFoldDB" id="A0A9X2E1C3"/>
<gene>
    <name evidence="2" type="ORF">NB037_19045</name>
</gene>
<keyword evidence="3" id="KW-1185">Reference proteome</keyword>
<sequence>MARATPSSTPPPPVPSAGASSLRTAGRATTTLVRALALTAAVTIAVTGLSLQGAPAASAAETGSAFGPDGTHYPSDTPDIRSGFEGLTVVDVAASGPAIRRALDALKPAEIAAGAVIRVAPGHISDLSAVSGYRNTGATKVLVTARDGFQSVTGGDWALRAVTGLTLLRFDIDSLDVKGATHSSFARLRINENWIGLAASSNVPVRDVELIEVVVPQSMVKSGDTAQIKAFAPNVMSDVLVEGGYLAPSYYVDAVYGGSNPARPHTDTLQIEGGGVTGQVTLRDTVVFSSNNSAVIIGGVRNVAFEESLVVGGSTTVQRYPFLRGGAGAAGAINGPGSLSAIQGSGGGNVDASDSTLIGSLQPVWDSVVNTRTNMAGKTARTGGFTVDSTLSSTTAAGLDAMSTPPTTAYLAAIWDDIEEPSTPEPTPEPTVEPTPAPSPETTPDPTPTATPTSNSGSGSRPSCTATRRAGHRTGEARCRRPRRRR</sequence>